<organism evidence="2 3">
    <name type="scientific">Vigna angularis var. angularis</name>
    <dbReference type="NCBI Taxonomy" id="157739"/>
    <lineage>
        <taxon>Eukaryota</taxon>
        <taxon>Viridiplantae</taxon>
        <taxon>Streptophyta</taxon>
        <taxon>Embryophyta</taxon>
        <taxon>Tracheophyta</taxon>
        <taxon>Spermatophyta</taxon>
        <taxon>Magnoliopsida</taxon>
        <taxon>eudicotyledons</taxon>
        <taxon>Gunneridae</taxon>
        <taxon>Pentapetalae</taxon>
        <taxon>rosids</taxon>
        <taxon>fabids</taxon>
        <taxon>Fabales</taxon>
        <taxon>Fabaceae</taxon>
        <taxon>Papilionoideae</taxon>
        <taxon>50 kb inversion clade</taxon>
        <taxon>NPAAA clade</taxon>
        <taxon>indigoferoid/millettioid clade</taxon>
        <taxon>Phaseoleae</taxon>
        <taxon>Vigna</taxon>
    </lineage>
</organism>
<feature type="compositionally biased region" description="Polar residues" evidence="1">
    <location>
        <begin position="120"/>
        <end position="131"/>
    </location>
</feature>
<proteinExistence type="predicted"/>
<name>A0A0S3TBE0_PHAAN</name>
<feature type="compositionally biased region" description="Low complexity" evidence="1">
    <location>
        <begin position="108"/>
        <end position="119"/>
    </location>
</feature>
<accession>A0A0S3TBE0</accession>
<protein>
    <submittedName>
        <fullName evidence="2">Uncharacterized protein</fullName>
    </submittedName>
</protein>
<dbReference type="Proteomes" id="UP000291084">
    <property type="component" value="Chromosome 11"/>
</dbReference>
<gene>
    <name evidence="2" type="primary">Vigan.11G168700</name>
    <name evidence="2" type="ORF">VIGAN_11168700</name>
</gene>
<evidence type="ECO:0000256" key="1">
    <source>
        <dbReference type="SAM" id="MobiDB-lite"/>
    </source>
</evidence>
<feature type="region of interest" description="Disordered" evidence="1">
    <location>
        <begin position="70"/>
        <end position="131"/>
    </location>
</feature>
<sequence>MQLPSHQRPTSKSSSIFFMASSRNFTFQQPSNTAWSIKEEEAMAEWKGVFTILAARKCCTIQQLTPSIEGEDIGSSWSSRDDTRSSASSSWQQRRTRPAGNTQRSNKAMAAAWTSTSSSVHTVQQWAAHTR</sequence>
<dbReference type="EMBL" id="AP015044">
    <property type="protein sequence ID" value="BAU02208.1"/>
    <property type="molecule type" value="Genomic_DNA"/>
</dbReference>
<evidence type="ECO:0000313" key="3">
    <source>
        <dbReference type="Proteomes" id="UP000291084"/>
    </source>
</evidence>
<keyword evidence="3" id="KW-1185">Reference proteome</keyword>
<reference evidence="2 3" key="1">
    <citation type="journal article" date="2015" name="Sci. Rep.">
        <title>The power of single molecule real-time sequencing technology in the de novo assembly of a eukaryotic genome.</title>
        <authorList>
            <person name="Sakai H."/>
            <person name="Naito K."/>
            <person name="Ogiso-Tanaka E."/>
            <person name="Takahashi Y."/>
            <person name="Iseki K."/>
            <person name="Muto C."/>
            <person name="Satou K."/>
            <person name="Teruya K."/>
            <person name="Shiroma A."/>
            <person name="Shimoji M."/>
            <person name="Hirano T."/>
            <person name="Itoh T."/>
            <person name="Kaga A."/>
            <person name="Tomooka N."/>
        </authorList>
    </citation>
    <scope>NUCLEOTIDE SEQUENCE [LARGE SCALE GENOMIC DNA]</scope>
    <source>
        <strain evidence="3">cv. Shumari</strain>
    </source>
</reference>
<dbReference type="AlphaFoldDB" id="A0A0S3TBE0"/>
<evidence type="ECO:0000313" key="2">
    <source>
        <dbReference type="EMBL" id="BAU02208.1"/>
    </source>
</evidence>